<dbReference type="OrthoDB" id="5106486at2759"/>
<dbReference type="InParanoid" id="A0A0H2S0R8"/>
<organism evidence="3 4">
    <name type="scientific">Schizopora paradoxa</name>
    <dbReference type="NCBI Taxonomy" id="27342"/>
    <lineage>
        <taxon>Eukaryota</taxon>
        <taxon>Fungi</taxon>
        <taxon>Dikarya</taxon>
        <taxon>Basidiomycota</taxon>
        <taxon>Agaricomycotina</taxon>
        <taxon>Agaricomycetes</taxon>
        <taxon>Hymenochaetales</taxon>
        <taxon>Schizoporaceae</taxon>
        <taxon>Schizopora</taxon>
    </lineage>
</organism>
<proteinExistence type="predicted"/>
<keyword evidence="4" id="KW-1185">Reference proteome</keyword>
<dbReference type="STRING" id="27342.A0A0H2S0R8"/>
<evidence type="ECO:0000313" key="4">
    <source>
        <dbReference type="Proteomes" id="UP000053477"/>
    </source>
</evidence>
<dbReference type="Proteomes" id="UP000053477">
    <property type="component" value="Unassembled WGS sequence"/>
</dbReference>
<protein>
    <recommendedName>
        <fullName evidence="2">Nephrocystin 3-like N-terminal domain-containing protein</fullName>
    </recommendedName>
</protein>
<dbReference type="SUPFAM" id="SSF52540">
    <property type="entry name" value="P-loop containing nucleoside triphosphate hydrolases"/>
    <property type="match status" value="1"/>
</dbReference>
<evidence type="ECO:0000313" key="3">
    <source>
        <dbReference type="EMBL" id="KLO10621.1"/>
    </source>
</evidence>
<dbReference type="InterPro" id="IPR027417">
    <property type="entry name" value="P-loop_NTPase"/>
</dbReference>
<sequence length="243" mass="27480">MNDQLDKLLVAGVSDAADEYYRKRIEVCHDETCGTILTDFKIWATNVDAKDEHIFWLSGLAGTGKSTFSKTVAEWAIGEGILGGKYFFSRDEGLMGKAAHFIPTIAYEVAKFDPLVKENVSRVLGEHDRFTFAGNYAKRFQKLVVEPLKKLRPNPSTTLEPSAPPSPPLPPRKLMLLVIDSLDECDDQDAVKETIPLLMELVESNPHIRVLLTSRPEKDIEDIFSGKSKRLFYRRRMENCVFN</sequence>
<dbReference type="EMBL" id="KQ086021">
    <property type="protein sequence ID" value="KLO10621.1"/>
    <property type="molecule type" value="Genomic_DNA"/>
</dbReference>
<reference evidence="3 4" key="1">
    <citation type="submission" date="2015-04" db="EMBL/GenBank/DDBJ databases">
        <title>Complete genome sequence of Schizopora paradoxa KUC8140, a cosmopolitan wood degrader in East Asia.</title>
        <authorList>
            <consortium name="DOE Joint Genome Institute"/>
            <person name="Min B."/>
            <person name="Park H."/>
            <person name="Jang Y."/>
            <person name="Kim J.-J."/>
            <person name="Kim K.H."/>
            <person name="Pangilinan J."/>
            <person name="Lipzen A."/>
            <person name="Riley R."/>
            <person name="Grigoriev I.V."/>
            <person name="Spatafora J.W."/>
            <person name="Choi I.-G."/>
        </authorList>
    </citation>
    <scope>NUCLEOTIDE SEQUENCE [LARGE SCALE GENOMIC DNA]</scope>
    <source>
        <strain evidence="3 4">KUC8140</strain>
    </source>
</reference>
<feature type="non-terminal residue" evidence="3">
    <location>
        <position position="243"/>
    </location>
</feature>
<name>A0A0H2S0R8_9AGAM</name>
<dbReference type="PANTHER" id="PTHR10039">
    <property type="entry name" value="AMELOGENIN"/>
    <property type="match status" value="1"/>
</dbReference>
<accession>A0A0H2S0R8</accession>
<gene>
    <name evidence="3" type="ORF">SCHPADRAFT_832267</name>
</gene>
<evidence type="ECO:0000259" key="2">
    <source>
        <dbReference type="Pfam" id="PF24883"/>
    </source>
</evidence>
<dbReference type="InterPro" id="IPR056884">
    <property type="entry name" value="NPHP3-like_N"/>
</dbReference>
<feature type="domain" description="Nephrocystin 3-like N-terminal" evidence="2">
    <location>
        <begin position="32"/>
        <end position="147"/>
    </location>
</feature>
<keyword evidence="1" id="KW-0677">Repeat</keyword>
<dbReference type="AlphaFoldDB" id="A0A0H2S0R8"/>
<dbReference type="Pfam" id="PF24883">
    <property type="entry name" value="NPHP3_N"/>
    <property type="match status" value="2"/>
</dbReference>
<feature type="domain" description="Nephrocystin 3-like N-terminal" evidence="2">
    <location>
        <begin position="175"/>
        <end position="215"/>
    </location>
</feature>
<evidence type="ECO:0000256" key="1">
    <source>
        <dbReference type="ARBA" id="ARBA00022737"/>
    </source>
</evidence>